<evidence type="ECO:0000313" key="3">
    <source>
        <dbReference type="Proteomes" id="UP001057134"/>
    </source>
</evidence>
<dbReference type="SUPFAM" id="SSF51445">
    <property type="entry name" value="(Trans)glycosidases"/>
    <property type="match status" value="1"/>
</dbReference>
<sequence>MTVKGFDCAAPLSADKAAAFYADGYEFVARYLVPTGWKRLTAEEAAAISGTGLQIVSVFETSADRALGGYEAGLADGKSALAAAKAIGQPAGSVIYFAVDFNVTSTQMETVISYIRAAGEATPGYNTGVYGSYSVVEAVLAAGACSSAWQTYAWSGRKRSPKANIYQYQNDITVNGIGVDLDEAYGAYGGWSMSKIENQGVSNNMPMKLEDWQWDMIYEVLGKAYNDGKLMWGWMQKVVDKSMTATELAFLNTVLDGRIDRKIEV</sequence>
<name>A0ABY4RQS0_9BACL</name>
<reference evidence="2" key="2">
    <citation type="journal article" date="2021" name="J Anim Sci Technol">
        <title>Complete genome sequence of Paenibacillus konkukensis sp. nov. SK3146 as a potential probiotic strain.</title>
        <authorList>
            <person name="Jung H.I."/>
            <person name="Park S."/>
            <person name="Niu K.M."/>
            <person name="Lee S.W."/>
            <person name="Kothari D."/>
            <person name="Yi K.J."/>
            <person name="Kim S.K."/>
        </authorList>
    </citation>
    <scope>NUCLEOTIDE SEQUENCE</scope>
    <source>
        <strain evidence="2">SK3146</strain>
    </source>
</reference>
<dbReference type="InterPro" id="IPR017853">
    <property type="entry name" value="GH"/>
</dbReference>
<keyword evidence="3" id="KW-1185">Reference proteome</keyword>
<dbReference type="Proteomes" id="UP001057134">
    <property type="component" value="Chromosome"/>
</dbReference>
<dbReference type="InterPro" id="IPR015020">
    <property type="entry name" value="Rv2525c-like_Glyco_Hydro-like"/>
</dbReference>
<organism evidence="2 3">
    <name type="scientific">Paenibacillus konkukensis</name>
    <dbReference type="NCBI Taxonomy" id="2020716"/>
    <lineage>
        <taxon>Bacteria</taxon>
        <taxon>Bacillati</taxon>
        <taxon>Bacillota</taxon>
        <taxon>Bacilli</taxon>
        <taxon>Bacillales</taxon>
        <taxon>Paenibacillaceae</taxon>
        <taxon>Paenibacillus</taxon>
    </lineage>
</organism>
<dbReference type="Gene3D" id="3.20.20.80">
    <property type="entry name" value="Glycosidases"/>
    <property type="match status" value="1"/>
</dbReference>
<dbReference type="EMBL" id="CP027059">
    <property type="protein sequence ID" value="UQZ84034.1"/>
    <property type="molecule type" value="Genomic_DNA"/>
</dbReference>
<evidence type="ECO:0000313" key="2">
    <source>
        <dbReference type="EMBL" id="UQZ84034.1"/>
    </source>
</evidence>
<dbReference type="Pfam" id="PF08924">
    <property type="entry name" value="Rv2525c_GlyHyd-like"/>
    <property type="match status" value="1"/>
</dbReference>
<reference evidence="2" key="1">
    <citation type="submission" date="2018-02" db="EMBL/GenBank/DDBJ databases">
        <authorList>
            <person name="Kim S.-K."/>
            <person name="Jung H.-I."/>
            <person name="Lee S.-W."/>
        </authorList>
    </citation>
    <scope>NUCLEOTIDE SEQUENCE</scope>
    <source>
        <strain evidence="2">SK3146</strain>
    </source>
</reference>
<protein>
    <recommendedName>
        <fullName evidence="1">Rv2525c-like glycoside hydrolase-like domain-containing protein</fullName>
    </recommendedName>
</protein>
<evidence type="ECO:0000259" key="1">
    <source>
        <dbReference type="Pfam" id="PF08924"/>
    </source>
</evidence>
<accession>A0ABY4RQS0</accession>
<gene>
    <name evidence="2" type="ORF">SK3146_03246</name>
</gene>
<proteinExistence type="predicted"/>
<dbReference type="RefSeq" id="WP_249865989.1">
    <property type="nucleotide sequence ID" value="NZ_CP027059.1"/>
</dbReference>
<feature type="domain" description="Rv2525c-like glycoside hydrolase-like" evidence="1">
    <location>
        <begin position="19"/>
        <end position="182"/>
    </location>
</feature>